<name>A0A0B0IJ32_9BACI</name>
<evidence type="ECO:0000256" key="3">
    <source>
        <dbReference type="ARBA" id="ARBA00022692"/>
    </source>
</evidence>
<dbReference type="PANTHER" id="PTHR33931:SF2">
    <property type="entry name" value="HOLIN-LIKE PROTEIN CIDA"/>
    <property type="match status" value="1"/>
</dbReference>
<dbReference type="STRING" id="333138.LQ50_13710"/>
<accession>A0A0B0IJ32</accession>
<sequence>MMTMLRIMIHIAILTVFYFIGSWIQQKLGLAIPGSIIGMLLLFLALLTKMLPVRYIEEGSSFILRHMPLLFLPVTVGILQFLDVFSGRGFLLILITLISTMMVMAVSGLIGQNLVKKKEITKK</sequence>
<evidence type="ECO:0000313" key="8">
    <source>
        <dbReference type="Proteomes" id="UP000030832"/>
    </source>
</evidence>
<proteinExistence type="predicted"/>
<keyword evidence="5 6" id="KW-0472">Membrane</keyword>
<protein>
    <submittedName>
        <fullName evidence="7">Murein hydrolase transporter LrgA</fullName>
    </submittedName>
</protein>
<evidence type="ECO:0000256" key="6">
    <source>
        <dbReference type="SAM" id="Phobius"/>
    </source>
</evidence>
<feature type="transmembrane region" description="Helical" evidence="6">
    <location>
        <begin position="30"/>
        <end position="51"/>
    </location>
</feature>
<evidence type="ECO:0000256" key="5">
    <source>
        <dbReference type="ARBA" id="ARBA00023136"/>
    </source>
</evidence>
<keyword evidence="2" id="KW-1003">Cell membrane</keyword>
<dbReference type="AlphaFoldDB" id="A0A0B0IJ32"/>
<dbReference type="GO" id="GO:0016787">
    <property type="term" value="F:hydrolase activity"/>
    <property type="evidence" value="ECO:0007669"/>
    <property type="project" value="UniProtKB-KW"/>
</dbReference>
<feature type="transmembrane region" description="Helical" evidence="6">
    <location>
        <begin position="88"/>
        <end position="115"/>
    </location>
</feature>
<evidence type="ECO:0000256" key="2">
    <source>
        <dbReference type="ARBA" id="ARBA00022475"/>
    </source>
</evidence>
<feature type="transmembrane region" description="Helical" evidence="6">
    <location>
        <begin position="63"/>
        <end position="82"/>
    </location>
</feature>
<dbReference type="Pfam" id="PF03788">
    <property type="entry name" value="LrgA"/>
    <property type="match status" value="1"/>
</dbReference>
<dbReference type="InterPro" id="IPR005538">
    <property type="entry name" value="LrgA/CidA"/>
</dbReference>
<keyword evidence="3 6" id="KW-0812">Transmembrane</keyword>
<comment type="caution">
    <text evidence="7">The sequence shown here is derived from an EMBL/GenBank/DDBJ whole genome shotgun (WGS) entry which is preliminary data.</text>
</comment>
<dbReference type="GO" id="GO:0005886">
    <property type="term" value="C:plasma membrane"/>
    <property type="evidence" value="ECO:0007669"/>
    <property type="project" value="UniProtKB-SubCell"/>
</dbReference>
<evidence type="ECO:0000256" key="1">
    <source>
        <dbReference type="ARBA" id="ARBA00004651"/>
    </source>
</evidence>
<gene>
    <name evidence="7" type="ORF">LQ50_13710</name>
</gene>
<dbReference type="PANTHER" id="PTHR33931">
    <property type="entry name" value="HOLIN-LIKE PROTEIN CIDA-RELATED"/>
    <property type="match status" value="1"/>
</dbReference>
<reference evidence="7 8" key="1">
    <citation type="submission" date="2014-09" db="EMBL/GenBank/DDBJ databases">
        <title>Genome sequencing and annotation of Bacillus Okhensis strain Kh10-101T.</title>
        <authorList>
            <person name="Prakash J.S."/>
        </authorList>
    </citation>
    <scope>NUCLEOTIDE SEQUENCE [LARGE SCALE GENOMIC DNA]</scope>
    <source>
        <strain evidence="8">Kh10-101T</strain>
    </source>
</reference>
<evidence type="ECO:0000313" key="7">
    <source>
        <dbReference type="EMBL" id="KHF39681.1"/>
    </source>
</evidence>
<evidence type="ECO:0000256" key="4">
    <source>
        <dbReference type="ARBA" id="ARBA00022989"/>
    </source>
</evidence>
<organism evidence="7 8">
    <name type="scientific">Halalkalibacter okhensis</name>
    <dbReference type="NCBI Taxonomy" id="333138"/>
    <lineage>
        <taxon>Bacteria</taxon>
        <taxon>Bacillati</taxon>
        <taxon>Bacillota</taxon>
        <taxon>Bacilli</taxon>
        <taxon>Bacillales</taxon>
        <taxon>Bacillaceae</taxon>
        <taxon>Halalkalibacter</taxon>
    </lineage>
</organism>
<keyword evidence="8" id="KW-1185">Reference proteome</keyword>
<keyword evidence="4 6" id="KW-1133">Transmembrane helix</keyword>
<feature type="transmembrane region" description="Helical" evidence="6">
    <location>
        <begin position="7"/>
        <end position="24"/>
    </location>
</feature>
<keyword evidence="7" id="KW-0378">Hydrolase</keyword>
<dbReference type="Proteomes" id="UP000030832">
    <property type="component" value="Unassembled WGS sequence"/>
</dbReference>
<dbReference type="EMBL" id="JRJU01000016">
    <property type="protein sequence ID" value="KHF39681.1"/>
    <property type="molecule type" value="Genomic_DNA"/>
</dbReference>
<dbReference type="RefSeq" id="WP_034629902.1">
    <property type="nucleotide sequence ID" value="NZ_JRJU01000016.1"/>
</dbReference>
<dbReference type="eggNOG" id="COG1380">
    <property type="taxonomic scope" value="Bacteria"/>
</dbReference>
<comment type="subcellular location">
    <subcellularLocation>
        <location evidence="1">Cell membrane</location>
        <topology evidence="1">Multi-pass membrane protein</topology>
    </subcellularLocation>
</comment>